<dbReference type="InterPro" id="IPR012340">
    <property type="entry name" value="NA-bd_OB-fold"/>
</dbReference>
<dbReference type="PANTHER" id="PTHR10302">
    <property type="entry name" value="SINGLE-STRANDED DNA-BINDING PROTEIN"/>
    <property type="match status" value="1"/>
</dbReference>
<feature type="short sequence motif" description="Important for interaction with partner proteins" evidence="2">
    <location>
        <begin position="175"/>
        <end position="180"/>
    </location>
</feature>
<evidence type="ECO:0000256" key="1">
    <source>
        <dbReference type="ARBA" id="ARBA00023125"/>
    </source>
</evidence>
<comment type="caution">
    <text evidence="2">Lacks conserved residue(s) required for the propagation of feature annotation.</text>
</comment>
<name>A0ABW9KK10_9BACT</name>
<dbReference type="SUPFAM" id="SSF50249">
    <property type="entry name" value="Nucleic acid-binding proteins"/>
    <property type="match status" value="1"/>
</dbReference>
<dbReference type="EMBL" id="JBJYXY010000001">
    <property type="protein sequence ID" value="MFN2975280.1"/>
    <property type="molecule type" value="Genomic_DNA"/>
</dbReference>
<keyword evidence="2" id="KW-0227">DNA damage</keyword>
<protein>
    <recommendedName>
        <fullName evidence="2 3">Single-stranded DNA-binding protein</fullName>
        <shortName evidence="2">SSB</shortName>
    </recommendedName>
</protein>
<dbReference type="Proteomes" id="UP001634747">
    <property type="component" value="Unassembled WGS sequence"/>
</dbReference>
<evidence type="ECO:0000313" key="6">
    <source>
        <dbReference type="Proteomes" id="UP001634747"/>
    </source>
</evidence>
<dbReference type="Pfam" id="PF00436">
    <property type="entry name" value="SSB"/>
    <property type="match status" value="1"/>
</dbReference>
<comment type="subunit">
    <text evidence="2">Homotetramer.</text>
</comment>
<organism evidence="5 6">
    <name type="scientific">Terriglobus aquaticus</name>
    <dbReference type="NCBI Taxonomy" id="940139"/>
    <lineage>
        <taxon>Bacteria</taxon>
        <taxon>Pseudomonadati</taxon>
        <taxon>Acidobacteriota</taxon>
        <taxon>Terriglobia</taxon>
        <taxon>Terriglobales</taxon>
        <taxon>Acidobacteriaceae</taxon>
        <taxon>Terriglobus</taxon>
    </lineage>
</organism>
<dbReference type="InterPro" id="IPR011344">
    <property type="entry name" value="ssDNA-bd"/>
</dbReference>
<keyword evidence="6" id="KW-1185">Reference proteome</keyword>
<keyword evidence="2" id="KW-0233">DNA recombination</keyword>
<keyword evidence="2" id="KW-0235">DNA replication</keyword>
<dbReference type="PROSITE" id="PS50935">
    <property type="entry name" value="SSB"/>
    <property type="match status" value="1"/>
</dbReference>
<dbReference type="CDD" id="cd04496">
    <property type="entry name" value="SSB_OBF"/>
    <property type="match status" value="1"/>
</dbReference>
<accession>A0ABW9KK10</accession>
<evidence type="ECO:0000313" key="5">
    <source>
        <dbReference type="EMBL" id="MFN2975280.1"/>
    </source>
</evidence>
<evidence type="ECO:0000256" key="3">
    <source>
        <dbReference type="RuleBase" id="RU000524"/>
    </source>
</evidence>
<proteinExistence type="inferred from homology"/>
<dbReference type="Gene3D" id="2.40.50.140">
    <property type="entry name" value="Nucleic acid-binding proteins"/>
    <property type="match status" value="1"/>
</dbReference>
<dbReference type="InterPro" id="IPR000424">
    <property type="entry name" value="Primosome_PriB/ssb"/>
</dbReference>
<keyword evidence="1 2" id="KW-0238">DNA-binding</keyword>
<dbReference type="HAMAP" id="MF_00984">
    <property type="entry name" value="SSB"/>
    <property type="match status" value="1"/>
</dbReference>
<dbReference type="NCBIfam" id="TIGR00621">
    <property type="entry name" value="ssb"/>
    <property type="match status" value="1"/>
</dbReference>
<dbReference type="RefSeq" id="WP_263413190.1">
    <property type="nucleotide sequence ID" value="NZ_BAABBH010000001.1"/>
</dbReference>
<evidence type="ECO:0000256" key="2">
    <source>
        <dbReference type="HAMAP-Rule" id="MF_00984"/>
    </source>
</evidence>
<dbReference type="GO" id="GO:0003677">
    <property type="term" value="F:DNA binding"/>
    <property type="evidence" value="ECO:0007669"/>
    <property type="project" value="UniProtKB-KW"/>
</dbReference>
<sequence>MAKGVNKVFLLGNVGKDPEMRATQGGMVIAQLTLATADRQKDQSGNWVDKTEWHNLVCFNRTAEIVRDYVKKGTQIFIEGKIQTRSWDDKESGQKKYRTEILVNELSLLGGRGGDREGGSSYGGGQSYGGNQSSGGYGGGQGGYSRGGGGGNNTASFDQRTPAPQDDYANEGITDDDIPF</sequence>
<gene>
    <name evidence="5" type="ORF">ACK2TP_05850</name>
</gene>
<feature type="region of interest" description="Disordered" evidence="4">
    <location>
        <begin position="109"/>
        <end position="180"/>
    </location>
</feature>
<reference evidence="5 6" key="1">
    <citation type="submission" date="2024-12" db="EMBL/GenBank/DDBJ databases">
        <authorList>
            <person name="Lee Y."/>
        </authorList>
    </citation>
    <scope>NUCLEOTIDE SEQUENCE [LARGE SCALE GENOMIC DNA]</scope>
    <source>
        <strain evidence="5 6">03SUJ4</strain>
    </source>
</reference>
<feature type="compositionally biased region" description="Gly residues" evidence="4">
    <location>
        <begin position="120"/>
        <end position="152"/>
    </location>
</feature>
<comment type="caution">
    <text evidence="5">The sequence shown here is derived from an EMBL/GenBank/DDBJ whole genome shotgun (WGS) entry which is preliminary data.</text>
</comment>
<evidence type="ECO:0000256" key="4">
    <source>
        <dbReference type="SAM" id="MobiDB-lite"/>
    </source>
</evidence>
<comment type="function">
    <text evidence="2">Plays an important role in DNA replication, recombination and repair. Binds to ssDNA and to an array of partner proteins to recruit them to their sites of action during DNA metabolism.</text>
</comment>
<dbReference type="PANTHER" id="PTHR10302:SF0">
    <property type="entry name" value="SINGLE-STRANDED DNA-BINDING PROTEIN, MITOCHONDRIAL"/>
    <property type="match status" value="1"/>
</dbReference>
<keyword evidence="2" id="KW-0234">DNA repair</keyword>